<dbReference type="InterPro" id="IPR011579">
    <property type="entry name" value="ATPase_dom"/>
</dbReference>
<dbReference type="PANTHER" id="PTHR34704:SF1">
    <property type="entry name" value="ATPASE"/>
    <property type="match status" value="1"/>
</dbReference>
<reference evidence="2 3" key="2">
    <citation type="journal article" date="2012" name="Stand. Genomic Sci.">
        <title>Complete genome sequence of the aquatic bacterium Runella slithyformis type strain (LSU 4(T)).</title>
        <authorList>
            <person name="Copeland A."/>
            <person name="Zhang X."/>
            <person name="Misra M."/>
            <person name="Lapidus A."/>
            <person name="Nolan M."/>
            <person name="Lucas S."/>
            <person name="Deshpande S."/>
            <person name="Cheng J.F."/>
            <person name="Tapia R."/>
            <person name="Goodwin L.A."/>
            <person name="Pitluck S."/>
            <person name="Liolios K."/>
            <person name="Pagani I."/>
            <person name="Ivanova N."/>
            <person name="Mikhailova N."/>
            <person name="Pati A."/>
            <person name="Chen A."/>
            <person name="Palaniappan K."/>
            <person name="Land M."/>
            <person name="Hauser L."/>
            <person name="Pan C."/>
            <person name="Jeffries C.D."/>
            <person name="Detter J.C."/>
            <person name="Brambilla E.M."/>
            <person name="Rohde M."/>
            <person name="Djao O.D."/>
            <person name="Goker M."/>
            <person name="Sikorski J."/>
            <person name="Tindall B.J."/>
            <person name="Woyke T."/>
            <person name="Bristow J."/>
            <person name="Eisen J.A."/>
            <person name="Markowitz V."/>
            <person name="Hugenholtz P."/>
            <person name="Kyrpides N.C."/>
            <person name="Klenk H.P."/>
            <person name="Mavromatis K."/>
        </authorList>
    </citation>
    <scope>NUCLEOTIDE SEQUENCE [LARGE SCALE GENOMIC DNA]</scope>
    <source>
        <strain evidence="3">ATCC 29530 / DSM 19594 / LMG 11500 / NCIMB 11436 / LSU 4</strain>
    </source>
</reference>
<organism evidence="2 3">
    <name type="scientific">Runella slithyformis (strain ATCC 29530 / DSM 19594 / LMG 11500 / NCIMB 11436 / LSU 4)</name>
    <dbReference type="NCBI Taxonomy" id="761193"/>
    <lineage>
        <taxon>Bacteria</taxon>
        <taxon>Pseudomonadati</taxon>
        <taxon>Bacteroidota</taxon>
        <taxon>Cytophagia</taxon>
        <taxon>Cytophagales</taxon>
        <taxon>Spirosomataceae</taxon>
        <taxon>Runella</taxon>
    </lineage>
</organism>
<dbReference type="InterPro" id="IPR036390">
    <property type="entry name" value="WH_DNA-bd_sf"/>
</dbReference>
<dbReference type="PANTHER" id="PTHR34704">
    <property type="entry name" value="ATPASE"/>
    <property type="match status" value="1"/>
</dbReference>
<dbReference type="Pfam" id="PF01637">
    <property type="entry name" value="ATPase_2"/>
    <property type="match status" value="1"/>
</dbReference>
<name>A0A7U3ZP31_RUNSL</name>
<evidence type="ECO:0000313" key="3">
    <source>
        <dbReference type="Proteomes" id="UP000000493"/>
    </source>
</evidence>
<feature type="domain" description="ATPase" evidence="1">
    <location>
        <begin position="4"/>
        <end position="213"/>
    </location>
</feature>
<dbReference type="GO" id="GO:0005524">
    <property type="term" value="F:ATP binding"/>
    <property type="evidence" value="ECO:0007669"/>
    <property type="project" value="InterPro"/>
</dbReference>
<keyword evidence="3" id="KW-1185">Reference proteome</keyword>
<evidence type="ECO:0000313" key="2">
    <source>
        <dbReference type="EMBL" id="AEI50693.1"/>
    </source>
</evidence>
<reference evidence="3" key="1">
    <citation type="submission" date="2011-06" db="EMBL/GenBank/DDBJ databases">
        <title>The complete genome of chromosome of Runella slithyformis DSM 19594.</title>
        <authorList>
            <consortium name="US DOE Joint Genome Institute (JGI-PGF)"/>
            <person name="Lucas S."/>
            <person name="Han J."/>
            <person name="Lapidus A."/>
            <person name="Bruce D."/>
            <person name="Goodwin L."/>
            <person name="Pitluck S."/>
            <person name="Peters L."/>
            <person name="Kyrpides N."/>
            <person name="Mavromatis K."/>
            <person name="Ivanova N."/>
            <person name="Ovchinnikova G."/>
            <person name="Zhang X."/>
            <person name="Misra M."/>
            <person name="Detter J.C."/>
            <person name="Tapia R."/>
            <person name="Han C."/>
            <person name="Land M."/>
            <person name="Hauser L."/>
            <person name="Markowitz V."/>
            <person name="Cheng J.-F."/>
            <person name="Hugenholtz P."/>
            <person name="Woyke T."/>
            <person name="Wu D."/>
            <person name="Tindall B."/>
            <person name="Faehrich R."/>
            <person name="Brambilla E."/>
            <person name="Klenk H.-P."/>
            <person name="Eisen J.A."/>
        </authorList>
    </citation>
    <scope>NUCLEOTIDE SEQUENCE [LARGE SCALE GENOMIC DNA]</scope>
    <source>
        <strain evidence="3">ATCC 29530 / DSM 19594 / LMG 11500 / NCIMB 11436 / LSU 4</strain>
    </source>
</reference>
<dbReference type="SUPFAM" id="SSF52540">
    <property type="entry name" value="P-loop containing nucleoside triphosphate hydrolases"/>
    <property type="match status" value="1"/>
</dbReference>
<dbReference type="EMBL" id="CP002859">
    <property type="protein sequence ID" value="AEI50693.1"/>
    <property type="molecule type" value="Genomic_DNA"/>
</dbReference>
<dbReference type="RefSeq" id="WP_013929987.1">
    <property type="nucleotide sequence ID" value="NC_015703.1"/>
</dbReference>
<gene>
    <name evidence="2" type="ordered locus">Runsl_4362</name>
</gene>
<dbReference type="KEGG" id="rsi:Runsl_4362"/>
<evidence type="ECO:0000259" key="1">
    <source>
        <dbReference type="Pfam" id="PF01637"/>
    </source>
</evidence>
<protein>
    <submittedName>
        <fullName evidence="2">ATPase</fullName>
    </submittedName>
</protein>
<dbReference type="SUPFAM" id="SSF46785">
    <property type="entry name" value="Winged helix' DNA-binding domain"/>
    <property type="match status" value="1"/>
</dbReference>
<dbReference type="AlphaFoldDB" id="A0A7U3ZP31"/>
<proteinExistence type="predicted"/>
<dbReference type="Gene3D" id="3.40.50.300">
    <property type="entry name" value="P-loop containing nucleotide triphosphate hydrolases"/>
    <property type="match status" value="1"/>
</dbReference>
<accession>A0A7U3ZP31</accession>
<dbReference type="Proteomes" id="UP000000493">
    <property type="component" value="Chromosome"/>
</dbReference>
<dbReference type="InterPro" id="IPR027417">
    <property type="entry name" value="P-loop_NTPase"/>
</dbReference>
<sequence length="474" mass="54771">MKLVGRSREIQKLDKLMGSTKSEFLAVYGRRRVGKTFLIRSYFKNEFDFYTTGLAKGNTKQQLTNFTISINNYFSNQHAVPSSWLEAFNLLIRELEKSKSTGKRVIFIDEMPWMDTKKSDFMMGLEFFWNSWASAQSDVLLIVCGSAASWMLNNLIKNTGGLYNRVTERIKLEPFNLQEAKAYFLQKNIVLDHYQIIQLYMVMGGIPYYLDQVEAGKSAMQNIEDLCFRNDGKLRTEFSYIFSSLFRNAEKHELVLKTIFEKGGALTRDELLKYTKMTTGGAITRTLNELEESGFIAKFPRFGNKTANSVYCISDFYTQFYFRFISSAGKYEPNSWLNKIDNPAFRAWSGLAFEQVCFAHITQIKRALNIGGVLSNTYSWHTKGDGEKKGSQIDLVIDRRDQVINLFEIKFSINELVITKEYDAKLRQKIQVFREETATKKSIFLTMLTTFGIKPNEYSTSCIQNELKMEALFQ</sequence>